<dbReference type="GO" id="GO:0015074">
    <property type="term" value="P:DNA integration"/>
    <property type="evidence" value="ECO:0007669"/>
    <property type="project" value="InterPro"/>
</dbReference>
<dbReference type="SUPFAM" id="SSF56349">
    <property type="entry name" value="DNA breaking-rejoining enzymes"/>
    <property type="match status" value="1"/>
</dbReference>
<proteinExistence type="predicted"/>
<organism evidence="2 3">
    <name type="scientific">Boletus edulis BED1</name>
    <dbReference type="NCBI Taxonomy" id="1328754"/>
    <lineage>
        <taxon>Eukaryota</taxon>
        <taxon>Fungi</taxon>
        <taxon>Dikarya</taxon>
        <taxon>Basidiomycota</taxon>
        <taxon>Agaricomycotina</taxon>
        <taxon>Agaricomycetes</taxon>
        <taxon>Agaricomycetidae</taxon>
        <taxon>Boletales</taxon>
        <taxon>Boletineae</taxon>
        <taxon>Boletaceae</taxon>
        <taxon>Boletoideae</taxon>
        <taxon>Boletus</taxon>
    </lineage>
</organism>
<dbReference type="InterPro" id="IPR011010">
    <property type="entry name" value="DNA_brk_join_enz"/>
</dbReference>
<dbReference type="GO" id="GO:0006310">
    <property type="term" value="P:DNA recombination"/>
    <property type="evidence" value="ECO:0007669"/>
    <property type="project" value="UniProtKB-KW"/>
</dbReference>
<dbReference type="GO" id="GO:0003677">
    <property type="term" value="F:DNA binding"/>
    <property type="evidence" value="ECO:0007669"/>
    <property type="project" value="InterPro"/>
</dbReference>
<reference evidence="2" key="2">
    <citation type="journal article" date="2020" name="Nat. Commun.">
        <title>Large-scale genome sequencing of mycorrhizal fungi provides insights into the early evolution of symbiotic traits.</title>
        <authorList>
            <person name="Miyauchi S."/>
            <person name="Kiss E."/>
            <person name="Kuo A."/>
            <person name="Drula E."/>
            <person name="Kohler A."/>
            <person name="Sanchez-Garcia M."/>
            <person name="Morin E."/>
            <person name="Andreopoulos B."/>
            <person name="Barry K.W."/>
            <person name="Bonito G."/>
            <person name="Buee M."/>
            <person name="Carver A."/>
            <person name="Chen C."/>
            <person name="Cichocki N."/>
            <person name="Clum A."/>
            <person name="Culley D."/>
            <person name="Crous P.W."/>
            <person name="Fauchery L."/>
            <person name="Girlanda M."/>
            <person name="Hayes R.D."/>
            <person name="Keri Z."/>
            <person name="LaButti K."/>
            <person name="Lipzen A."/>
            <person name="Lombard V."/>
            <person name="Magnuson J."/>
            <person name="Maillard F."/>
            <person name="Murat C."/>
            <person name="Nolan M."/>
            <person name="Ohm R.A."/>
            <person name="Pangilinan J."/>
            <person name="Pereira M.F."/>
            <person name="Perotto S."/>
            <person name="Peter M."/>
            <person name="Pfister S."/>
            <person name="Riley R."/>
            <person name="Sitrit Y."/>
            <person name="Stielow J.B."/>
            <person name="Szollosi G."/>
            <person name="Zifcakova L."/>
            <person name="Stursova M."/>
            <person name="Spatafora J.W."/>
            <person name="Tedersoo L."/>
            <person name="Vaario L.M."/>
            <person name="Yamada A."/>
            <person name="Yan M."/>
            <person name="Wang P."/>
            <person name="Xu J."/>
            <person name="Bruns T."/>
            <person name="Baldrian P."/>
            <person name="Vilgalys R."/>
            <person name="Dunand C."/>
            <person name="Henrissat B."/>
            <person name="Grigoriev I.V."/>
            <person name="Hibbett D."/>
            <person name="Nagy L.G."/>
            <person name="Martin F.M."/>
        </authorList>
    </citation>
    <scope>NUCLEOTIDE SEQUENCE</scope>
    <source>
        <strain evidence="2">BED1</strain>
    </source>
</reference>
<evidence type="ECO:0000313" key="3">
    <source>
        <dbReference type="Proteomes" id="UP001194468"/>
    </source>
</evidence>
<feature type="non-terminal residue" evidence="2">
    <location>
        <position position="191"/>
    </location>
</feature>
<name>A0AAD4BC74_BOLED</name>
<gene>
    <name evidence="2" type="ORF">L210DRAFT_3427164</name>
</gene>
<accession>A0AAD4BC74</accession>
<reference evidence="2" key="1">
    <citation type="submission" date="2019-10" db="EMBL/GenBank/DDBJ databases">
        <authorList>
            <consortium name="DOE Joint Genome Institute"/>
            <person name="Kuo A."/>
            <person name="Miyauchi S."/>
            <person name="Kiss E."/>
            <person name="Drula E."/>
            <person name="Kohler A."/>
            <person name="Sanchez-Garcia M."/>
            <person name="Andreopoulos B."/>
            <person name="Barry K.W."/>
            <person name="Bonito G."/>
            <person name="Buee M."/>
            <person name="Carver A."/>
            <person name="Chen C."/>
            <person name="Cichocki N."/>
            <person name="Clum A."/>
            <person name="Culley D."/>
            <person name="Crous P.W."/>
            <person name="Fauchery L."/>
            <person name="Girlanda M."/>
            <person name="Hayes R."/>
            <person name="Keri Z."/>
            <person name="LaButti K."/>
            <person name="Lipzen A."/>
            <person name="Lombard V."/>
            <person name="Magnuson J."/>
            <person name="Maillard F."/>
            <person name="Morin E."/>
            <person name="Murat C."/>
            <person name="Nolan M."/>
            <person name="Ohm R."/>
            <person name="Pangilinan J."/>
            <person name="Pereira M."/>
            <person name="Perotto S."/>
            <person name="Peter M."/>
            <person name="Riley R."/>
            <person name="Sitrit Y."/>
            <person name="Stielow B."/>
            <person name="Szollosi G."/>
            <person name="Zifcakova L."/>
            <person name="Stursova M."/>
            <person name="Spatafora J.W."/>
            <person name="Tedersoo L."/>
            <person name="Vaario L.-M."/>
            <person name="Yamada A."/>
            <person name="Yan M."/>
            <person name="Wang P."/>
            <person name="Xu J."/>
            <person name="Bruns T."/>
            <person name="Baldrian P."/>
            <person name="Vilgalys R."/>
            <person name="Henrissat B."/>
            <person name="Grigoriev I.V."/>
            <person name="Hibbett D."/>
            <person name="Nagy L.G."/>
            <person name="Martin F.M."/>
        </authorList>
    </citation>
    <scope>NUCLEOTIDE SEQUENCE</scope>
    <source>
        <strain evidence="2">BED1</strain>
    </source>
</reference>
<keyword evidence="3" id="KW-1185">Reference proteome</keyword>
<keyword evidence="1" id="KW-0233">DNA recombination</keyword>
<dbReference type="InterPro" id="IPR013762">
    <property type="entry name" value="Integrase-like_cat_sf"/>
</dbReference>
<evidence type="ECO:0000256" key="1">
    <source>
        <dbReference type="ARBA" id="ARBA00023172"/>
    </source>
</evidence>
<comment type="caution">
    <text evidence="2">The sequence shown here is derived from an EMBL/GenBank/DDBJ whole genome shotgun (WGS) entry which is preliminary data.</text>
</comment>
<evidence type="ECO:0000313" key="2">
    <source>
        <dbReference type="EMBL" id="KAF8418378.1"/>
    </source>
</evidence>
<dbReference type="AlphaFoldDB" id="A0AAD4BC74"/>
<sequence length="191" mass="21657">LGEFTVPSLTKFSPSSHITPSHVSRKKDHKGLDVVALHLPRTKCSAVGEDMQCAPIVHLTNLVAWLDNHFCVNTLDPNDHLFAWKHHKGLCSTFCFLQRPLMKTEVTNQIKDITSQFNLPDLKGHSLRIGGTLHYLLQGTPFDVVKTMGRWSGESFTLYLRRHVLILAPYLHERTDMAAEQLTRSIMLPVH</sequence>
<dbReference type="Gene3D" id="1.10.443.10">
    <property type="entry name" value="Intergrase catalytic core"/>
    <property type="match status" value="1"/>
</dbReference>
<dbReference type="EMBL" id="WHUW01000199">
    <property type="protein sequence ID" value="KAF8418378.1"/>
    <property type="molecule type" value="Genomic_DNA"/>
</dbReference>
<protein>
    <submittedName>
        <fullName evidence="2">Uncharacterized protein</fullName>
    </submittedName>
</protein>
<dbReference type="Proteomes" id="UP001194468">
    <property type="component" value="Unassembled WGS sequence"/>
</dbReference>